<organism evidence="4 5">
    <name type="scientific">Mortierella isabellina</name>
    <name type="common">Filamentous fungus</name>
    <name type="synonym">Umbelopsis isabellina</name>
    <dbReference type="NCBI Taxonomy" id="91625"/>
    <lineage>
        <taxon>Eukaryota</taxon>
        <taxon>Fungi</taxon>
        <taxon>Fungi incertae sedis</taxon>
        <taxon>Mucoromycota</taxon>
        <taxon>Mucoromycotina</taxon>
        <taxon>Umbelopsidomycetes</taxon>
        <taxon>Umbelopsidales</taxon>
        <taxon>Umbelopsidaceae</taxon>
        <taxon>Umbelopsis</taxon>
    </lineage>
</organism>
<feature type="coiled-coil region" evidence="1">
    <location>
        <begin position="238"/>
        <end position="300"/>
    </location>
</feature>
<dbReference type="SUPFAM" id="SSF57959">
    <property type="entry name" value="Leucine zipper domain"/>
    <property type="match status" value="1"/>
</dbReference>
<feature type="compositionally biased region" description="Polar residues" evidence="2">
    <location>
        <begin position="1"/>
        <end position="20"/>
    </location>
</feature>
<feature type="domain" description="BZIP" evidence="3">
    <location>
        <begin position="219"/>
        <end position="276"/>
    </location>
</feature>
<feature type="region of interest" description="Disordered" evidence="2">
    <location>
        <begin position="191"/>
        <end position="213"/>
    </location>
</feature>
<evidence type="ECO:0000256" key="2">
    <source>
        <dbReference type="SAM" id="MobiDB-lite"/>
    </source>
</evidence>
<dbReference type="InterPro" id="IPR046347">
    <property type="entry name" value="bZIP_sf"/>
</dbReference>
<dbReference type="CDD" id="cd12193">
    <property type="entry name" value="bZIP_GCN4"/>
    <property type="match status" value="1"/>
</dbReference>
<keyword evidence="5" id="KW-1185">Reference proteome</keyword>
<dbReference type="SMART" id="SM00338">
    <property type="entry name" value="BRLZ"/>
    <property type="match status" value="1"/>
</dbReference>
<dbReference type="AlphaFoldDB" id="A0A8H7PJ61"/>
<evidence type="ECO:0000313" key="5">
    <source>
        <dbReference type="Proteomes" id="UP000654370"/>
    </source>
</evidence>
<dbReference type="EMBL" id="JAEPQZ010000012">
    <property type="protein sequence ID" value="KAG2174947.1"/>
    <property type="molecule type" value="Genomic_DNA"/>
</dbReference>
<reference evidence="4" key="1">
    <citation type="submission" date="2020-12" db="EMBL/GenBank/DDBJ databases">
        <title>Metabolic potential, ecology and presence of endohyphal bacteria is reflected in genomic diversity of Mucoromycotina.</title>
        <authorList>
            <person name="Muszewska A."/>
            <person name="Okrasinska A."/>
            <person name="Steczkiewicz K."/>
            <person name="Drgas O."/>
            <person name="Orlowska M."/>
            <person name="Perlinska-Lenart U."/>
            <person name="Aleksandrzak-Piekarczyk T."/>
            <person name="Szatraj K."/>
            <person name="Zielenkiewicz U."/>
            <person name="Pilsyk S."/>
            <person name="Malc E."/>
            <person name="Mieczkowski P."/>
            <person name="Kruszewska J.S."/>
            <person name="Biernat P."/>
            <person name="Pawlowska J."/>
        </authorList>
    </citation>
    <scope>NUCLEOTIDE SEQUENCE</scope>
    <source>
        <strain evidence="4">WA0000067209</strain>
    </source>
</reference>
<keyword evidence="1" id="KW-0175">Coiled coil</keyword>
<comment type="caution">
    <text evidence="4">The sequence shown here is derived from an EMBL/GenBank/DDBJ whole genome shotgun (WGS) entry which is preliminary data.</text>
</comment>
<sequence length="308" mass="34672">MDLDSNETSNTSPFSPNEQSFEFLDNFDFNNTPPNRLDSIIISEDSSAQGTPTEPLMEEDPYHEIEPYYLHGQSLYQQQRSQRGGLDQSPSEALDRQFDSLTIPDFTIPASPPAAHLEDHYIIPADKSTLVDVPMPSAAAQYALQHKASQASNDAAAGPSSVFNISWGGNDQPPEDYDNNALTEENMMPTKPLPKPRGIKRHPEADLNDDGSLDEESLKRLRNTHAARRSRLKKFLKVEFLEKQVAGLQAENSKLVLRTAVLDSEKQSMLAKEQEYIRRIKHLEDVVKQQQQRLNESADDSSPQKWLV</sequence>
<dbReference type="Pfam" id="PF07716">
    <property type="entry name" value="bZIP_2"/>
    <property type="match status" value="1"/>
</dbReference>
<protein>
    <recommendedName>
        <fullName evidence="3">BZIP domain-containing protein</fullName>
    </recommendedName>
</protein>
<evidence type="ECO:0000256" key="1">
    <source>
        <dbReference type="SAM" id="Coils"/>
    </source>
</evidence>
<name>A0A8H7PJ61_MORIS</name>
<dbReference type="Proteomes" id="UP000654370">
    <property type="component" value="Unassembled WGS sequence"/>
</dbReference>
<proteinExistence type="predicted"/>
<evidence type="ECO:0000259" key="3">
    <source>
        <dbReference type="PROSITE" id="PS50217"/>
    </source>
</evidence>
<dbReference type="GO" id="GO:0003700">
    <property type="term" value="F:DNA-binding transcription factor activity"/>
    <property type="evidence" value="ECO:0007669"/>
    <property type="project" value="InterPro"/>
</dbReference>
<accession>A0A8H7PJ61</accession>
<dbReference type="OrthoDB" id="2257100at2759"/>
<dbReference type="PROSITE" id="PS00036">
    <property type="entry name" value="BZIP_BASIC"/>
    <property type="match status" value="1"/>
</dbReference>
<dbReference type="PROSITE" id="PS50217">
    <property type="entry name" value="BZIP"/>
    <property type="match status" value="1"/>
</dbReference>
<gene>
    <name evidence="4" type="ORF">INT43_006009</name>
</gene>
<dbReference type="InterPro" id="IPR004827">
    <property type="entry name" value="bZIP"/>
</dbReference>
<feature type="region of interest" description="Disordered" evidence="2">
    <location>
        <begin position="1"/>
        <end position="64"/>
    </location>
</feature>
<dbReference type="Gene3D" id="3.30.160.60">
    <property type="entry name" value="Classic Zinc Finger"/>
    <property type="match status" value="1"/>
</dbReference>
<evidence type="ECO:0000313" key="4">
    <source>
        <dbReference type="EMBL" id="KAG2174947.1"/>
    </source>
</evidence>